<gene>
    <name evidence="1" type="ORF">SAMN05216360_102344</name>
</gene>
<proteinExistence type="predicted"/>
<dbReference type="RefSeq" id="WP_091713631.1">
    <property type="nucleotide sequence ID" value="NZ_FNHS01000002.1"/>
</dbReference>
<protein>
    <submittedName>
        <fullName evidence="1">Uncharacterized protein</fullName>
    </submittedName>
</protein>
<dbReference type="AlphaFoldDB" id="A0A1G9TYA2"/>
<keyword evidence="2" id="KW-1185">Reference proteome</keyword>
<evidence type="ECO:0000313" key="1">
    <source>
        <dbReference type="EMBL" id="SDM52646.1"/>
    </source>
</evidence>
<dbReference type="OrthoDB" id="7000909at2"/>
<evidence type="ECO:0000313" key="2">
    <source>
        <dbReference type="Proteomes" id="UP000198704"/>
    </source>
</evidence>
<sequence>MPTDAPTIAADLLGVIRAGMTVSLKAGLLGGGSLPHDGIQVVRIGSWRVRFHLDVGTLDYLDGATAPDGRTWGYRDVGGILRELDASERRAVGAWLDRVEAWH</sequence>
<dbReference type="EMBL" id="FNHS01000002">
    <property type="protein sequence ID" value="SDM52646.1"/>
    <property type="molecule type" value="Genomic_DNA"/>
</dbReference>
<accession>A0A1G9TYA2</accession>
<dbReference type="Proteomes" id="UP000198704">
    <property type="component" value="Unassembled WGS sequence"/>
</dbReference>
<organism evidence="1 2">
    <name type="scientific">Methylobacterium phyllostachyos</name>
    <dbReference type="NCBI Taxonomy" id="582672"/>
    <lineage>
        <taxon>Bacteria</taxon>
        <taxon>Pseudomonadati</taxon>
        <taxon>Pseudomonadota</taxon>
        <taxon>Alphaproteobacteria</taxon>
        <taxon>Hyphomicrobiales</taxon>
        <taxon>Methylobacteriaceae</taxon>
        <taxon>Methylobacterium</taxon>
    </lineage>
</organism>
<name>A0A1G9TYA2_9HYPH</name>
<dbReference type="STRING" id="582672.SAMN05216360_102344"/>
<reference evidence="2" key="1">
    <citation type="submission" date="2016-10" db="EMBL/GenBank/DDBJ databases">
        <authorList>
            <person name="Varghese N."/>
            <person name="Submissions S."/>
        </authorList>
    </citation>
    <scope>NUCLEOTIDE SEQUENCE [LARGE SCALE GENOMIC DNA]</scope>
    <source>
        <strain evidence="2">BL47</strain>
    </source>
</reference>